<evidence type="ECO:0000259" key="2">
    <source>
        <dbReference type="Pfam" id="PF08423"/>
    </source>
</evidence>
<dbReference type="Pfam" id="PF08423">
    <property type="entry name" value="Rad51"/>
    <property type="match status" value="1"/>
</dbReference>
<dbReference type="Gene3D" id="3.40.50.300">
    <property type="entry name" value="P-loop containing nucleotide triphosphate hydrolases"/>
    <property type="match status" value="2"/>
</dbReference>
<dbReference type="GO" id="GO:0005657">
    <property type="term" value="C:replication fork"/>
    <property type="evidence" value="ECO:0007669"/>
    <property type="project" value="TreeGrafter"/>
</dbReference>
<dbReference type="Proteomes" id="UP000095280">
    <property type="component" value="Unplaced"/>
</dbReference>
<dbReference type="GO" id="GO:0090656">
    <property type="term" value="P:t-circle formation"/>
    <property type="evidence" value="ECO:0007669"/>
    <property type="project" value="TreeGrafter"/>
</dbReference>
<evidence type="ECO:0000256" key="1">
    <source>
        <dbReference type="SAM" id="MobiDB-lite"/>
    </source>
</evidence>
<dbReference type="InterPro" id="IPR027417">
    <property type="entry name" value="P-loop_NTPase"/>
</dbReference>
<dbReference type="GO" id="GO:0033065">
    <property type="term" value="C:Rad51C-XRCC3 complex"/>
    <property type="evidence" value="ECO:0007669"/>
    <property type="project" value="TreeGrafter"/>
</dbReference>
<protein>
    <submittedName>
        <fullName evidence="4">Rad51 domain-containing protein</fullName>
    </submittedName>
</protein>
<feature type="domain" description="Rad51-like C-terminal" evidence="2">
    <location>
        <begin position="52"/>
        <end position="93"/>
    </location>
</feature>
<dbReference type="GO" id="GO:0071140">
    <property type="term" value="P:resolution of mitotic recombination intermediates"/>
    <property type="evidence" value="ECO:0007669"/>
    <property type="project" value="TreeGrafter"/>
</dbReference>
<proteinExistence type="predicted"/>
<feature type="region of interest" description="Disordered" evidence="1">
    <location>
        <begin position="139"/>
        <end position="165"/>
    </location>
</feature>
<keyword evidence="3" id="KW-1185">Reference proteome</keyword>
<evidence type="ECO:0000313" key="4">
    <source>
        <dbReference type="WBParaSite" id="maker-unitig_30998-snap-gene-0.1-mRNA-1"/>
    </source>
</evidence>
<sequence length="340" mass="35786">PSAGGGSLPCPPLLLTGPRRLSWRPGWASRWISGRRMQADCAGRSGQPRVPSMSASVDRLLQGGLSLCQLTELAGSAGSGKTQLCMQLCASCSCLPRWAASKAAPSIWTPEGSFSRQAAGRRSPSGLLLHCRRLADANAAAASPPGDDDDGNGVEGAPESAKRSQAASQWSRSCQTYTTFAACPTCSCARSPHESLERFFSRSPARPANRAGLHRLAVFATSSTMRDRGTASSPSSPPCSPRLAVSCRLAVLCTNQMTTRFGLTDAADSRVEPALGPSWCHVCNIRLVIERLEGGGGGGGCEDQRRRMRVLKHPAVRAGSSAVFQVCAVGVRDAFQDDVS</sequence>
<dbReference type="GO" id="GO:0000400">
    <property type="term" value="F:four-way junction DNA binding"/>
    <property type="evidence" value="ECO:0007669"/>
    <property type="project" value="TreeGrafter"/>
</dbReference>
<dbReference type="WBParaSite" id="maker-unitig_30998-snap-gene-0.1-mRNA-1">
    <property type="protein sequence ID" value="maker-unitig_30998-snap-gene-0.1-mRNA-1"/>
    <property type="gene ID" value="maker-unitig_30998-snap-gene-0.1"/>
</dbReference>
<organism evidence="3 4">
    <name type="scientific">Macrostomum lignano</name>
    <dbReference type="NCBI Taxonomy" id="282301"/>
    <lineage>
        <taxon>Eukaryota</taxon>
        <taxon>Metazoa</taxon>
        <taxon>Spiralia</taxon>
        <taxon>Lophotrochozoa</taxon>
        <taxon>Platyhelminthes</taxon>
        <taxon>Rhabditophora</taxon>
        <taxon>Macrostomorpha</taxon>
        <taxon>Macrostomida</taxon>
        <taxon>Macrostomidae</taxon>
        <taxon>Macrostomum</taxon>
    </lineage>
</organism>
<name>A0A1I8FFC7_9PLAT</name>
<dbReference type="PANTHER" id="PTHR46487">
    <property type="entry name" value="DNA REPAIR PROTEIN XRCC3"/>
    <property type="match status" value="1"/>
</dbReference>
<dbReference type="GO" id="GO:0045003">
    <property type="term" value="P:double-strand break repair via synthesis-dependent strand annealing"/>
    <property type="evidence" value="ECO:0007669"/>
    <property type="project" value="TreeGrafter"/>
</dbReference>
<dbReference type="GO" id="GO:0000722">
    <property type="term" value="P:telomere maintenance via recombination"/>
    <property type="evidence" value="ECO:0007669"/>
    <property type="project" value="TreeGrafter"/>
</dbReference>
<dbReference type="PANTHER" id="PTHR46487:SF1">
    <property type="entry name" value="DNA REPAIR PROTEIN XRCC3"/>
    <property type="match status" value="1"/>
</dbReference>
<dbReference type="InterPro" id="IPR013632">
    <property type="entry name" value="Rad51_C"/>
</dbReference>
<dbReference type="SUPFAM" id="SSF52540">
    <property type="entry name" value="P-loop containing nucleoside triphosphate hydrolases"/>
    <property type="match status" value="1"/>
</dbReference>
<reference evidence="4" key="1">
    <citation type="submission" date="2016-11" db="UniProtKB">
        <authorList>
            <consortium name="WormBaseParasite"/>
        </authorList>
    </citation>
    <scope>IDENTIFICATION</scope>
</reference>
<accession>A0A1I8FFC7</accession>
<dbReference type="AlphaFoldDB" id="A0A1I8FFC7"/>
<evidence type="ECO:0000313" key="3">
    <source>
        <dbReference type="Proteomes" id="UP000095280"/>
    </source>
</evidence>